<dbReference type="AlphaFoldDB" id="A0A1H1ZKU6"/>
<sequence>MRRTIAVLCRDDHDRPPGLEELTDRADVIYATADTLPEAIETADALFVWDFFSPAVRIAWPRARRLEWIHVASAGVDALLFDDLVGSEVLVSNARGVFDQPIAEYVLAAILAQAKQLYRSRDLQQAHRWQHRETRSIAGMPVLVIGTGGIGRAIARLLRAAGMQVTGAGRRTATDDPDFGTVVDSARLVDHVGTVDHLVMAAPLTAQTTGMINADVLAAMRPGAHLINVGRGPSVDEDAVLQSLRSGHLGAASLDVFVDEPLADDHPFWDEPGMHISPHLSGDTEGWLDRLATQFVEQADRWLDGRELINIVDKQRGYAAPTGRGQQ</sequence>
<dbReference type="RefSeq" id="WP_091529139.1">
    <property type="nucleotide sequence ID" value="NZ_LT629772.1"/>
</dbReference>
<dbReference type="PANTHER" id="PTHR43333">
    <property type="entry name" value="2-HACID_DH_C DOMAIN-CONTAINING PROTEIN"/>
    <property type="match status" value="1"/>
</dbReference>
<feature type="domain" description="D-isomer specific 2-hydroxyacid dehydrogenase catalytic" evidence="5">
    <location>
        <begin position="31"/>
        <end position="312"/>
    </location>
</feature>
<evidence type="ECO:0000313" key="8">
    <source>
        <dbReference type="Proteomes" id="UP000199103"/>
    </source>
</evidence>
<evidence type="ECO:0000259" key="5">
    <source>
        <dbReference type="Pfam" id="PF00389"/>
    </source>
</evidence>
<evidence type="ECO:0000256" key="1">
    <source>
        <dbReference type="ARBA" id="ARBA00005854"/>
    </source>
</evidence>
<proteinExistence type="inferred from homology"/>
<evidence type="ECO:0000259" key="6">
    <source>
        <dbReference type="Pfam" id="PF02826"/>
    </source>
</evidence>
<dbReference type="InterPro" id="IPR006139">
    <property type="entry name" value="D-isomer_2_OHA_DH_cat_dom"/>
</dbReference>
<dbReference type="GO" id="GO:0016616">
    <property type="term" value="F:oxidoreductase activity, acting on the CH-OH group of donors, NAD or NADP as acceptor"/>
    <property type="evidence" value="ECO:0007669"/>
    <property type="project" value="InterPro"/>
</dbReference>
<accession>A0A1H1ZKU6</accession>
<gene>
    <name evidence="7" type="ORF">SAMN04489812_5263</name>
</gene>
<dbReference type="CDD" id="cd05300">
    <property type="entry name" value="2-Hacid_dh_1"/>
    <property type="match status" value="1"/>
</dbReference>
<keyword evidence="3" id="KW-0520">NAD</keyword>
<dbReference type="OrthoDB" id="4324715at2"/>
<protein>
    <submittedName>
        <fullName evidence="7">Phosphoglycerate dehydrogenase</fullName>
    </submittedName>
</protein>
<dbReference type="STRING" id="630515.SAMN04489812_5263"/>
<dbReference type="EMBL" id="LT629772">
    <property type="protein sequence ID" value="SDT33836.1"/>
    <property type="molecule type" value="Genomic_DNA"/>
</dbReference>
<dbReference type="Pfam" id="PF00389">
    <property type="entry name" value="2-Hacid_dh"/>
    <property type="match status" value="1"/>
</dbReference>
<evidence type="ECO:0000256" key="2">
    <source>
        <dbReference type="ARBA" id="ARBA00023002"/>
    </source>
</evidence>
<comment type="similarity">
    <text evidence="1 4">Belongs to the D-isomer specific 2-hydroxyacid dehydrogenase family.</text>
</comment>
<dbReference type="Gene3D" id="3.40.50.720">
    <property type="entry name" value="NAD(P)-binding Rossmann-like Domain"/>
    <property type="match status" value="2"/>
</dbReference>
<reference evidence="7 8" key="1">
    <citation type="submission" date="2016-10" db="EMBL/GenBank/DDBJ databases">
        <authorList>
            <person name="de Groot N.N."/>
        </authorList>
    </citation>
    <scope>NUCLEOTIDE SEQUENCE [LARGE SCALE GENOMIC DNA]</scope>
    <source>
        <strain evidence="7 8">DSM 21800</strain>
    </source>
</reference>
<organism evidence="7 8">
    <name type="scientific">Microlunatus soli</name>
    <dbReference type="NCBI Taxonomy" id="630515"/>
    <lineage>
        <taxon>Bacteria</taxon>
        <taxon>Bacillati</taxon>
        <taxon>Actinomycetota</taxon>
        <taxon>Actinomycetes</taxon>
        <taxon>Propionibacteriales</taxon>
        <taxon>Propionibacteriaceae</taxon>
        <taxon>Microlunatus</taxon>
    </lineage>
</organism>
<evidence type="ECO:0000313" key="7">
    <source>
        <dbReference type="EMBL" id="SDT33836.1"/>
    </source>
</evidence>
<name>A0A1H1ZKU6_9ACTN</name>
<evidence type="ECO:0000256" key="4">
    <source>
        <dbReference type="RuleBase" id="RU003719"/>
    </source>
</evidence>
<evidence type="ECO:0000256" key="3">
    <source>
        <dbReference type="ARBA" id="ARBA00023027"/>
    </source>
</evidence>
<dbReference type="PANTHER" id="PTHR43333:SF1">
    <property type="entry name" value="D-ISOMER SPECIFIC 2-HYDROXYACID DEHYDROGENASE NAD-BINDING DOMAIN-CONTAINING PROTEIN"/>
    <property type="match status" value="1"/>
</dbReference>
<dbReference type="Pfam" id="PF02826">
    <property type="entry name" value="2-Hacid_dh_C"/>
    <property type="match status" value="1"/>
</dbReference>
<dbReference type="InterPro" id="IPR006140">
    <property type="entry name" value="D-isomer_DH_NAD-bd"/>
</dbReference>
<dbReference type="InterPro" id="IPR036291">
    <property type="entry name" value="NAD(P)-bd_dom_sf"/>
</dbReference>
<keyword evidence="2 4" id="KW-0560">Oxidoreductase</keyword>
<feature type="domain" description="D-isomer specific 2-hydroxyacid dehydrogenase NAD-binding" evidence="6">
    <location>
        <begin position="107"/>
        <end position="281"/>
    </location>
</feature>
<dbReference type="SUPFAM" id="SSF52283">
    <property type="entry name" value="Formate/glycerate dehydrogenase catalytic domain-like"/>
    <property type="match status" value="1"/>
</dbReference>
<dbReference type="SUPFAM" id="SSF51735">
    <property type="entry name" value="NAD(P)-binding Rossmann-fold domains"/>
    <property type="match status" value="1"/>
</dbReference>
<dbReference type="GO" id="GO:0051287">
    <property type="term" value="F:NAD binding"/>
    <property type="evidence" value="ECO:0007669"/>
    <property type="project" value="InterPro"/>
</dbReference>
<keyword evidence="8" id="KW-1185">Reference proteome</keyword>
<dbReference type="Proteomes" id="UP000199103">
    <property type="component" value="Chromosome I"/>
</dbReference>